<protein>
    <recommendedName>
        <fullName evidence="3">Acyl-CoA dehydrogenase</fullName>
    </recommendedName>
</protein>
<sequence>MSDRLLHPLTAHQRDIWFSDALLPESPQFSIALREKLSGDIGLTALKAESRW</sequence>
<proteinExistence type="predicted"/>
<dbReference type="Proteomes" id="UP000621510">
    <property type="component" value="Unassembled WGS sequence"/>
</dbReference>
<evidence type="ECO:0000313" key="1">
    <source>
        <dbReference type="EMBL" id="MBL1111169.1"/>
    </source>
</evidence>
<name>A0ABS1PFL5_9ACTN</name>
<evidence type="ECO:0000313" key="2">
    <source>
        <dbReference type="Proteomes" id="UP000621510"/>
    </source>
</evidence>
<reference evidence="1 2" key="1">
    <citation type="submission" date="2021-01" db="EMBL/GenBank/DDBJ databases">
        <title>WGS of actinomycetes isolated from Thailand.</title>
        <authorList>
            <person name="Thawai C."/>
        </authorList>
    </citation>
    <scope>NUCLEOTIDE SEQUENCE [LARGE SCALE GENOMIC DNA]</scope>
    <source>
        <strain evidence="1 2">CA3R110</strain>
    </source>
</reference>
<organism evidence="1 2">
    <name type="scientific">Streptomyces endocoffeicus</name>
    <dbReference type="NCBI Taxonomy" id="2898945"/>
    <lineage>
        <taxon>Bacteria</taxon>
        <taxon>Bacillati</taxon>
        <taxon>Actinomycetota</taxon>
        <taxon>Actinomycetes</taxon>
        <taxon>Kitasatosporales</taxon>
        <taxon>Streptomycetaceae</taxon>
        <taxon>Streptomyces</taxon>
    </lineage>
</organism>
<gene>
    <name evidence="1" type="ORF">JK364_01900</name>
</gene>
<evidence type="ECO:0008006" key="3">
    <source>
        <dbReference type="Google" id="ProtNLM"/>
    </source>
</evidence>
<accession>A0ABS1PFL5</accession>
<keyword evidence="2" id="KW-1185">Reference proteome</keyword>
<dbReference type="EMBL" id="JAERRG010000001">
    <property type="protein sequence ID" value="MBL1111169.1"/>
    <property type="molecule type" value="Genomic_DNA"/>
</dbReference>
<dbReference type="RefSeq" id="WP_201846800.1">
    <property type="nucleotide sequence ID" value="NZ_JAERRG010000001.1"/>
</dbReference>
<comment type="caution">
    <text evidence="1">The sequence shown here is derived from an EMBL/GenBank/DDBJ whole genome shotgun (WGS) entry which is preliminary data.</text>
</comment>